<evidence type="ECO:0000256" key="4">
    <source>
        <dbReference type="ARBA" id="ARBA00039989"/>
    </source>
</evidence>
<dbReference type="InterPro" id="IPR002942">
    <property type="entry name" value="S4_RNA-bd"/>
</dbReference>
<dbReference type="AlphaFoldDB" id="A0A1P8KG23"/>
<name>A0A1P8KG23_9BURK</name>
<dbReference type="Gene3D" id="3.30.2350.10">
    <property type="entry name" value="Pseudouridine synthase"/>
    <property type="match status" value="1"/>
</dbReference>
<dbReference type="InterPro" id="IPR050343">
    <property type="entry name" value="RsuA_PseudoU_synthase"/>
</dbReference>
<dbReference type="SUPFAM" id="SSF55174">
    <property type="entry name" value="Alpha-L RNA-binding motif"/>
    <property type="match status" value="1"/>
</dbReference>
<dbReference type="eggNOG" id="COG1187">
    <property type="taxonomic scope" value="Bacteria"/>
</dbReference>
<dbReference type="STRING" id="1484693.RS694_17315"/>
<dbReference type="GO" id="GO:0003723">
    <property type="term" value="F:RNA binding"/>
    <property type="evidence" value="ECO:0007669"/>
    <property type="project" value="UniProtKB-KW"/>
</dbReference>
<evidence type="ECO:0000256" key="3">
    <source>
        <dbReference type="ARBA" id="ARBA00038922"/>
    </source>
</evidence>
<dbReference type="GO" id="GO:0001522">
    <property type="term" value="P:pseudouridine synthesis"/>
    <property type="evidence" value="ECO:0007669"/>
    <property type="project" value="InterPro"/>
</dbReference>
<dbReference type="EMBL" id="CP019239">
    <property type="protein sequence ID" value="APW44949.1"/>
    <property type="molecule type" value="Genomic_DNA"/>
</dbReference>
<proteinExistence type="predicted"/>
<evidence type="ECO:0000256" key="7">
    <source>
        <dbReference type="ARBA" id="ARBA00042843"/>
    </source>
</evidence>
<dbReference type="CDD" id="cd00165">
    <property type="entry name" value="S4"/>
    <property type="match status" value="1"/>
</dbReference>
<dbReference type="PANTHER" id="PTHR47683">
    <property type="entry name" value="PSEUDOURIDINE SYNTHASE FAMILY PROTEIN-RELATED"/>
    <property type="match status" value="1"/>
</dbReference>
<dbReference type="InterPro" id="IPR020103">
    <property type="entry name" value="PsdUridine_synth_cat_dom_sf"/>
</dbReference>
<evidence type="ECO:0000313" key="13">
    <source>
        <dbReference type="Proteomes" id="UP000186110"/>
    </source>
</evidence>
<comment type="catalytic activity">
    <reaction evidence="1">
        <text>uridine(35) in tRNA(Tyr) = pseudouridine(35) in tRNA(Tyr)</text>
        <dbReference type="Rhea" id="RHEA:60556"/>
        <dbReference type="Rhea" id="RHEA-COMP:15607"/>
        <dbReference type="Rhea" id="RHEA-COMP:15608"/>
        <dbReference type="ChEBI" id="CHEBI:65314"/>
        <dbReference type="ChEBI" id="CHEBI:65315"/>
    </reaction>
</comment>
<accession>A0A1P8KG23</accession>
<evidence type="ECO:0000313" key="12">
    <source>
        <dbReference type="EMBL" id="APW44949.1"/>
    </source>
</evidence>
<reference evidence="12 13" key="1">
    <citation type="submission" date="2017-01" db="EMBL/GenBank/DDBJ databases">
        <authorList>
            <person name="Mah S.A."/>
            <person name="Swanson W.J."/>
            <person name="Moy G.W."/>
            <person name="Vacquier V.D."/>
        </authorList>
    </citation>
    <scope>NUCLEOTIDE SEQUENCE [LARGE SCALE GENOMIC DNA]</scope>
    <source>
        <strain evidence="12 13">DSM 22694</strain>
    </source>
</reference>
<dbReference type="KEGG" id="rsb:RS694_17315"/>
<evidence type="ECO:0000259" key="11">
    <source>
        <dbReference type="Pfam" id="PF01479"/>
    </source>
</evidence>
<evidence type="ECO:0000256" key="10">
    <source>
        <dbReference type="PROSITE-ProRule" id="PRU00182"/>
    </source>
</evidence>
<evidence type="ECO:0000256" key="5">
    <source>
        <dbReference type="ARBA" id="ARBA00041420"/>
    </source>
</evidence>
<dbReference type="Proteomes" id="UP000186110">
    <property type="component" value="Chromosome"/>
</dbReference>
<evidence type="ECO:0000256" key="8">
    <source>
        <dbReference type="ARBA" id="ARBA00042890"/>
    </source>
</evidence>
<comment type="catalytic activity">
    <reaction evidence="2">
        <text>uridine(2604) in 23S rRNA = pseudouridine(2604) in 23S rRNA</text>
        <dbReference type="Rhea" id="RHEA:38875"/>
        <dbReference type="Rhea" id="RHEA-COMP:10093"/>
        <dbReference type="Rhea" id="RHEA-COMP:10094"/>
        <dbReference type="ChEBI" id="CHEBI:65314"/>
        <dbReference type="ChEBI" id="CHEBI:65315"/>
        <dbReference type="EC" id="5.4.99.21"/>
    </reaction>
</comment>
<evidence type="ECO:0000256" key="2">
    <source>
        <dbReference type="ARBA" id="ARBA00036535"/>
    </source>
</evidence>
<sequence>MSKQVMQLKACSRSEAEQYIAGGWVQVDGVVVEEPAFRVLRQRVVVDPSASLLNLTPITLVLHKPAGLTQEKATALLGLATLWAQDASGTRPLKRHFSNLESAVPLENGASGLLVFTQDWRTTRKLTEDMDAMEHELIAEVRGEVGPEALQKLDRALNNERDPLPHAKCSIGSSNPESSKLRFAIKGAHPGLVAYLCEKTQLELLGLRRIRLGRVALRDLPVGQWRYLTGHERF</sequence>
<dbReference type="PROSITE" id="PS50889">
    <property type="entry name" value="S4"/>
    <property type="match status" value="1"/>
</dbReference>
<dbReference type="EC" id="5.4.99.21" evidence="3"/>
<dbReference type="Pfam" id="PF01479">
    <property type="entry name" value="S4"/>
    <property type="match status" value="1"/>
</dbReference>
<dbReference type="GO" id="GO:0006396">
    <property type="term" value="P:RNA processing"/>
    <property type="evidence" value="ECO:0007669"/>
    <property type="project" value="UniProtKB-ARBA"/>
</dbReference>
<dbReference type="SUPFAM" id="SSF55120">
    <property type="entry name" value="Pseudouridine synthase"/>
    <property type="match status" value="1"/>
</dbReference>
<keyword evidence="13" id="KW-1185">Reference proteome</keyword>
<feature type="domain" description="RNA-binding S4" evidence="11">
    <location>
        <begin position="7"/>
        <end position="41"/>
    </location>
</feature>
<dbReference type="InterPro" id="IPR036986">
    <property type="entry name" value="S4_RNA-bd_sf"/>
</dbReference>
<evidence type="ECO:0000256" key="9">
    <source>
        <dbReference type="ARBA" id="ARBA00043147"/>
    </source>
</evidence>
<organism evidence="12 13">
    <name type="scientific">Rhodoferax saidenbachensis</name>
    <dbReference type="NCBI Taxonomy" id="1484693"/>
    <lineage>
        <taxon>Bacteria</taxon>
        <taxon>Pseudomonadati</taxon>
        <taxon>Pseudomonadota</taxon>
        <taxon>Betaproteobacteria</taxon>
        <taxon>Burkholderiales</taxon>
        <taxon>Comamonadaceae</taxon>
        <taxon>Rhodoferax</taxon>
    </lineage>
</organism>
<gene>
    <name evidence="12" type="ORF">RS694_17315</name>
</gene>
<evidence type="ECO:0000256" key="1">
    <source>
        <dbReference type="ARBA" id="ARBA00036390"/>
    </source>
</evidence>
<dbReference type="PANTHER" id="PTHR47683:SF2">
    <property type="entry name" value="RNA-BINDING S4 DOMAIN-CONTAINING PROTEIN"/>
    <property type="match status" value="1"/>
</dbReference>
<protein>
    <recommendedName>
        <fullName evidence="4">Dual-specificity RNA pseudouridine synthase RluF</fullName>
        <ecNumber evidence="3">5.4.99.21</ecNumber>
    </recommendedName>
    <alternativeName>
        <fullName evidence="6">23S rRNA pseudouridine(2604) synthase</fullName>
    </alternativeName>
    <alternativeName>
        <fullName evidence="8">Ribosomal large subunit pseudouridine synthase F</fullName>
    </alternativeName>
    <alternativeName>
        <fullName evidence="7">rRNA pseudouridylate synthase F</fullName>
    </alternativeName>
    <alternativeName>
        <fullName evidence="9">rRNA-uridine isomerase F</fullName>
    </alternativeName>
    <alternativeName>
        <fullName evidence="5">tRNA(Tyr) pseudouridine(35) synthase</fullName>
    </alternativeName>
</protein>
<dbReference type="Gene3D" id="3.10.290.10">
    <property type="entry name" value="RNA-binding S4 domain"/>
    <property type="match status" value="1"/>
</dbReference>
<keyword evidence="10" id="KW-0694">RNA-binding</keyword>
<dbReference type="GO" id="GO:0160138">
    <property type="term" value="F:23S rRNA pseudouridine(2604) synthase activity"/>
    <property type="evidence" value="ECO:0007669"/>
    <property type="project" value="UniProtKB-EC"/>
</dbReference>
<evidence type="ECO:0000256" key="6">
    <source>
        <dbReference type="ARBA" id="ARBA00041697"/>
    </source>
</evidence>